<keyword evidence="4" id="KW-0396">Initiation factor</keyword>
<dbReference type="OrthoDB" id="10254737at2759"/>
<dbReference type="SUPFAM" id="SSF48140">
    <property type="entry name" value="Ribosomal protein L19 (L19e)"/>
    <property type="match status" value="1"/>
</dbReference>
<feature type="coiled-coil region" evidence="11">
    <location>
        <begin position="104"/>
        <end position="153"/>
    </location>
</feature>
<evidence type="ECO:0000256" key="2">
    <source>
        <dbReference type="ARBA" id="ARBA00007251"/>
    </source>
</evidence>
<feature type="region of interest" description="Disordered" evidence="12">
    <location>
        <begin position="389"/>
        <end position="438"/>
    </location>
</feature>
<dbReference type="Pfam" id="PF25476">
    <property type="entry name" value="Ribosomal_L19e_C"/>
    <property type="match status" value="1"/>
</dbReference>
<evidence type="ECO:0000256" key="8">
    <source>
        <dbReference type="ARBA" id="ARBA00044356"/>
    </source>
</evidence>
<dbReference type="GO" id="GO:0005085">
    <property type="term" value="F:guanyl-nucleotide exchange factor activity"/>
    <property type="evidence" value="ECO:0007669"/>
    <property type="project" value="UniProtKB-ARBA"/>
</dbReference>
<dbReference type="GO" id="GO:0022625">
    <property type="term" value="C:cytosolic large ribosomal subunit"/>
    <property type="evidence" value="ECO:0007669"/>
    <property type="project" value="InterPro"/>
</dbReference>
<evidence type="ECO:0000256" key="1">
    <source>
        <dbReference type="ARBA" id="ARBA00004514"/>
    </source>
</evidence>
<comment type="subunit">
    <text evidence="9">Component of the translation initiation factor 2B (eIF2B) complex which is a heterodecamer of two sets of five different subunits: alpha, beta, gamma, delta and epsilon. Subunits alpha, beta and delta comprise a regulatory subcomplex and subunits epsilon and gamma comprise a catalytic subcomplex. Within the complex, the hexameric regulatory complex resides at the center, with the two heterodimeric catalytic subcomplexes bound on opposite sides.</text>
</comment>
<dbReference type="Gene3D" id="3.40.50.10470">
    <property type="entry name" value="Translation initiation factor eif-2b, domain 2"/>
    <property type="match status" value="1"/>
</dbReference>
<dbReference type="FunFam" id="1.10.1200.240:FF:000001">
    <property type="entry name" value="Ribosomal protein L19"/>
    <property type="match status" value="1"/>
</dbReference>
<evidence type="ECO:0000256" key="4">
    <source>
        <dbReference type="ARBA" id="ARBA00022540"/>
    </source>
</evidence>
<feature type="region of interest" description="Disordered" evidence="12">
    <location>
        <begin position="1209"/>
        <end position="1285"/>
    </location>
</feature>
<organism evidence="14 15">
    <name type="scientific">Coptotermes formosanus</name>
    <name type="common">Formosan subterranean termite</name>
    <dbReference type="NCBI Taxonomy" id="36987"/>
    <lineage>
        <taxon>Eukaryota</taxon>
        <taxon>Metazoa</taxon>
        <taxon>Ecdysozoa</taxon>
        <taxon>Arthropoda</taxon>
        <taxon>Hexapoda</taxon>
        <taxon>Insecta</taxon>
        <taxon>Pterygota</taxon>
        <taxon>Neoptera</taxon>
        <taxon>Polyneoptera</taxon>
        <taxon>Dictyoptera</taxon>
        <taxon>Blattodea</taxon>
        <taxon>Blattoidea</taxon>
        <taxon>Termitoidae</taxon>
        <taxon>Rhinotermitidae</taxon>
        <taxon>Coptotermes</taxon>
    </lineage>
</organism>
<dbReference type="GO" id="GO:0003743">
    <property type="term" value="F:translation initiation factor activity"/>
    <property type="evidence" value="ECO:0007669"/>
    <property type="project" value="UniProtKB-KW"/>
</dbReference>
<dbReference type="InterPro" id="IPR057260">
    <property type="entry name" value="Ribosomal_L19e_C"/>
</dbReference>
<dbReference type="EMBL" id="BLKM01008221">
    <property type="protein sequence ID" value="GFG32856.1"/>
    <property type="molecule type" value="Genomic_DNA"/>
</dbReference>
<protein>
    <recommendedName>
        <fullName evidence="7">Translation initiation factor eIF2B subunit delta</fullName>
    </recommendedName>
    <alternativeName>
        <fullName evidence="8">eIF2B GDP-GTP exchange factor subunit delta</fullName>
    </alternativeName>
</protein>
<evidence type="ECO:0000256" key="5">
    <source>
        <dbReference type="ARBA" id="ARBA00022917"/>
    </source>
</evidence>
<dbReference type="InterPro" id="IPR042529">
    <property type="entry name" value="IF_2B-like_C"/>
</dbReference>
<dbReference type="Pfam" id="PF01008">
    <property type="entry name" value="IF-2B"/>
    <property type="match status" value="1"/>
</dbReference>
<feature type="region of interest" description="Disordered" evidence="12">
    <location>
        <begin position="231"/>
        <end position="370"/>
    </location>
</feature>
<evidence type="ECO:0000313" key="14">
    <source>
        <dbReference type="EMBL" id="GFG32856.1"/>
    </source>
</evidence>
<dbReference type="SUPFAM" id="SSF100950">
    <property type="entry name" value="NagB/RpiA/CoA transferase-like"/>
    <property type="match status" value="1"/>
</dbReference>
<feature type="compositionally biased region" description="Basic and acidic residues" evidence="12">
    <location>
        <begin position="1267"/>
        <end position="1282"/>
    </location>
</feature>
<feature type="region of interest" description="Disordered" evidence="12">
    <location>
        <begin position="1137"/>
        <end position="1178"/>
    </location>
</feature>
<dbReference type="Proteomes" id="UP000502823">
    <property type="component" value="Unassembled WGS sequence"/>
</dbReference>
<keyword evidence="11" id="KW-0175">Coiled coil</keyword>
<evidence type="ECO:0000256" key="6">
    <source>
        <dbReference type="ARBA" id="ARBA00043898"/>
    </source>
</evidence>
<dbReference type="PANTHER" id="PTHR10233:SF14">
    <property type="entry name" value="TRANSLATION INITIATION FACTOR EIF-2B SUBUNIT DELTA"/>
    <property type="match status" value="1"/>
</dbReference>
<comment type="function">
    <text evidence="6">Acts as a component of the translation initiation factor 2B (eIF2B) complex, which catalyzes the exchange of GDP for GTP on eukaryotic initiation factor 2 (eIF2) gamma subunit. Its guanine nucleotide exchange factor activity is repressed when bound to eIF2 complex phosphorylated on the alpha subunit, thereby limiting the amount of methionyl-initiator methionine tRNA available to the ribosome and consequently global translation is repressed.</text>
</comment>
<evidence type="ECO:0000256" key="9">
    <source>
        <dbReference type="ARBA" id="ARBA00046432"/>
    </source>
</evidence>
<feature type="region of interest" description="Disordered" evidence="12">
    <location>
        <begin position="25"/>
        <end position="46"/>
    </location>
</feature>
<feature type="compositionally biased region" description="Basic residues" evidence="12">
    <location>
        <begin position="393"/>
        <end position="403"/>
    </location>
</feature>
<feature type="compositionally biased region" description="Basic and acidic residues" evidence="12">
    <location>
        <begin position="1146"/>
        <end position="1161"/>
    </location>
</feature>
<proteinExistence type="inferred from homology"/>
<dbReference type="InParanoid" id="A0A6L2PKH3"/>
<dbReference type="InterPro" id="IPR000649">
    <property type="entry name" value="IF-2B-related"/>
</dbReference>
<feature type="region of interest" description="Disordered" evidence="12">
    <location>
        <begin position="1094"/>
        <end position="1122"/>
    </location>
</feature>
<accession>A0A6L2PKH3</accession>
<gene>
    <name evidence="14" type="ORF">Cfor_03853</name>
</gene>
<dbReference type="GO" id="GO:0003735">
    <property type="term" value="F:structural constituent of ribosome"/>
    <property type="evidence" value="ECO:0007669"/>
    <property type="project" value="InterPro"/>
</dbReference>
<name>A0A6L2PKH3_COPFO</name>
<feature type="non-terminal residue" evidence="14">
    <location>
        <position position="1"/>
    </location>
</feature>
<feature type="compositionally biased region" description="Basic and acidic residues" evidence="12">
    <location>
        <begin position="302"/>
        <end position="312"/>
    </location>
</feature>
<feature type="compositionally biased region" description="Polar residues" evidence="12">
    <location>
        <begin position="1044"/>
        <end position="1059"/>
    </location>
</feature>
<evidence type="ECO:0000256" key="12">
    <source>
        <dbReference type="SAM" id="MobiDB-lite"/>
    </source>
</evidence>
<dbReference type="Gene3D" id="1.10.1200.240">
    <property type="match status" value="1"/>
</dbReference>
<feature type="compositionally biased region" description="Basic residues" evidence="12">
    <location>
        <begin position="33"/>
        <end position="45"/>
    </location>
</feature>
<dbReference type="InterPro" id="IPR035970">
    <property type="entry name" value="60S_ribosomal_eL19_sf"/>
</dbReference>
<comment type="similarity">
    <text evidence="2 10">Belongs to the eIF-2B alpha/beta/delta subunits family.</text>
</comment>
<reference evidence="15" key="1">
    <citation type="submission" date="2020-01" db="EMBL/GenBank/DDBJ databases">
        <title>Draft genome sequence of the Termite Coptotermes fromosanus.</title>
        <authorList>
            <person name="Itakura S."/>
            <person name="Yosikawa Y."/>
            <person name="Umezawa K."/>
        </authorList>
    </citation>
    <scope>NUCLEOTIDE SEQUENCE [LARGE SCALE GENOMIC DNA]</scope>
</reference>
<dbReference type="InterPro" id="IPR000196">
    <property type="entry name" value="Ribosomal_eL19_dom"/>
</dbReference>
<dbReference type="FunFam" id="3.40.50.10470:FF:000002">
    <property type="entry name" value="Probable translation initiation factor eIF-2B subunit delta"/>
    <property type="match status" value="1"/>
</dbReference>
<evidence type="ECO:0000256" key="3">
    <source>
        <dbReference type="ARBA" id="ARBA00022490"/>
    </source>
</evidence>
<dbReference type="GO" id="GO:0048513">
    <property type="term" value="P:animal organ development"/>
    <property type="evidence" value="ECO:0007669"/>
    <property type="project" value="UniProtKB-ARBA"/>
</dbReference>
<keyword evidence="15" id="KW-1185">Reference proteome</keyword>
<evidence type="ECO:0000256" key="7">
    <source>
        <dbReference type="ARBA" id="ARBA00044147"/>
    </source>
</evidence>
<feature type="compositionally biased region" description="Basic and acidic residues" evidence="12">
    <location>
        <begin position="1169"/>
        <end position="1178"/>
    </location>
</feature>
<feature type="compositionally biased region" description="Basic residues" evidence="12">
    <location>
        <begin position="421"/>
        <end position="433"/>
    </location>
</feature>
<evidence type="ECO:0000256" key="10">
    <source>
        <dbReference type="RuleBase" id="RU003814"/>
    </source>
</evidence>
<dbReference type="InterPro" id="IPR037171">
    <property type="entry name" value="NagB/RpiA_transferase-like"/>
</dbReference>
<feature type="domain" description="Large ribosomal subunit protein eL19" evidence="13">
    <location>
        <begin position="1"/>
        <end position="108"/>
    </location>
</feature>
<dbReference type="CDD" id="cd01417">
    <property type="entry name" value="Ribosomal_L19e_E"/>
    <property type="match status" value="1"/>
</dbReference>
<dbReference type="GO" id="GO:0007417">
    <property type="term" value="P:central nervous system development"/>
    <property type="evidence" value="ECO:0007669"/>
    <property type="project" value="UniProtKB-ARBA"/>
</dbReference>
<dbReference type="SMART" id="SM01416">
    <property type="entry name" value="Ribosomal_L19e"/>
    <property type="match status" value="1"/>
</dbReference>
<evidence type="ECO:0000313" key="15">
    <source>
        <dbReference type="Proteomes" id="UP000502823"/>
    </source>
</evidence>
<dbReference type="PANTHER" id="PTHR10233">
    <property type="entry name" value="TRANSLATION INITIATION FACTOR EIF-2B"/>
    <property type="match status" value="1"/>
</dbReference>
<evidence type="ECO:0000256" key="11">
    <source>
        <dbReference type="SAM" id="Coils"/>
    </source>
</evidence>
<comment type="subcellular location">
    <subcellularLocation>
        <location evidence="1">Cytoplasm</location>
        <location evidence="1">Cytosol</location>
    </subcellularLocation>
</comment>
<feature type="compositionally biased region" description="Low complexity" evidence="12">
    <location>
        <begin position="1243"/>
        <end position="1259"/>
    </location>
</feature>
<feature type="compositionally biased region" description="Basic and acidic residues" evidence="12">
    <location>
        <begin position="1226"/>
        <end position="1242"/>
    </location>
</feature>
<dbReference type="InterPro" id="IPR033935">
    <property type="entry name" value="Ribosomal_eL19_euk"/>
</dbReference>
<dbReference type="GO" id="GO:0140535">
    <property type="term" value="C:intracellular protein-containing complex"/>
    <property type="evidence" value="ECO:0007669"/>
    <property type="project" value="UniProtKB-ARBA"/>
</dbReference>
<sequence length="1650" mass="183715">QNIRKLIKDGLIIKKPVAVHSRARVRKNTEARRKGRHCGFGKRKGTANARMPRKVLWINRMRVLRRLLKKYREAKKIDRHLYHQLYMKAKGNVFKNKRVLMEFIHKKKAEKARTKMLNDQAEARRQKVKEARKRREERISQKKQELLQAYQREDETAATKKGIFQNTVLFIIQSCIRLIDECVVGITAQNLSVVSNMDHGFTGLLRVLLFVDKLESFSEIPTFLKSNKKVQQNKPSSKLTQKKKSLSQSQPCVGDVTRNTKLQKSKGGGGVTVPKEGSKGSLPVLPTKKSKEKTVNNQSVSKEGHNKDESKKHSGKRNKKSVDVAQNQSTALLAGKTGHTEQRSEDIARETNSRGGHLDQKIVLRDHSDPTGEKRVVLNEEIISKTDSDISRSKKRRIRKRRLLQSLGINKSVNTTEKTATKKKKKKKKKKSKYATDSDVLREESVHKDCTAVELVGGRTKEIICDVVEKKGDVRRSEDTIAFTPKLKDTYPRKLPEQVTKVKETELEKSVCAGTLGEVKEGNVTDSAATVKSCFGCEDLQVSPVSYSKIPSEDISVQFLSDKEEPSTSGKVDLVNLLSHNNVEGLFRSALLNDVTLSSRCSEKEVRNFFNTYGTFSERGRTQFAAVEKLLCSSSKDTEDVATSQDFEPVLNKDTSLQNSCTIVNKECNLNLCTSSFTLVSSPPRCEYFSLENIKDNVDAGEQGSVSSVVNSENGSSYKPVVTGLNHIDLVGNSLVFKGGFCRGPIYTSPTVENRVTSSANSNQILNGAHRVFVPYVYESCDINQQDKFDLCDDSGVQKLDSEFVDGNNDLSVKHQFLPGAETTFSEVCSLSEQSHTYSVSQRLEDSCKEQDHNYARILNVDTVECQDDFVCENDDVSECTAGEEEAVPESYSLVNSDCPKEEKPICARLSNNICTAPEKGDSEVHQEEIERNSDVERYSSIGFVSECGEDIQETAFEINKTVKSVISLKTLEEDQKAVIFSHICPAEVDNLDCVSNTRNEPVCPDIHSNSSSKEQETVSGSCCVAEFSDSECVESSPVPLPQDTDNMNPSSVKPTESSNFHRQEKCREEVLAAREAKKATKLARNKKKLVPESEYGASVKKQATAGSRKSIQEPKPTTDAGKHEIECMTEAELVSKNTFQGPGMKDLHSPLRDTGQEKSTAENNMPMKKTELKRMKDEVSEVENKVASGSMKEGNTSGTTQILGEEVNETGHGPQSVTVLPAPKSKAELRAERRAKQEQQRALKAAQQQAKVSQEKSVPMVSTGNSKEKQPRKDVGSEVSKKAVGPVQVTTPKMSEHRVKLFNHLYHERGPLAFTKNLMLCGHDLHPAVMKLGMQYADRVVVGSNARCIALLNVLKQMIKDYETPPQKEFSRGLEAELQPSVAFLDRCRPLSVSMTNALRHLTWQLTQLPNSVSDSEAKKKLLEAIDTYIREQIEVAAQAICIMVQKKIADGDVILTYGCSSLLQRILVEAHRSGTKFRVVVVDGRPWREGREMLRRLVECGLDCSYILVSAASFIMREVTKVFLGAHALLANGYVMSRAGSSQVALLAHSCNVPVLVCCETHKFCERVQTDSVVYNELGDPDELIPTDFYVKEYPLLKWKSIGSLTPLNLTYDVTPPDLVTAVVTELAILPCTSVPVILRIKPTEASC</sequence>
<comment type="caution">
    <text evidence="14">The sequence shown here is derived from an EMBL/GenBank/DDBJ whole genome shotgun (WGS) entry which is preliminary data.</text>
</comment>
<feature type="region of interest" description="Disordered" evidence="12">
    <location>
        <begin position="1035"/>
        <end position="1066"/>
    </location>
</feature>
<keyword evidence="5" id="KW-0648">Protein biosynthesis</keyword>
<feature type="compositionally biased region" description="Basic and acidic residues" evidence="12">
    <location>
        <begin position="338"/>
        <end position="370"/>
    </location>
</feature>
<evidence type="ECO:0000259" key="13">
    <source>
        <dbReference type="SMART" id="SM01416"/>
    </source>
</evidence>
<keyword evidence="3" id="KW-0963">Cytoplasm</keyword>